<comment type="caution">
    <text evidence="1">The sequence shown here is derived from an EMBL/GenBank/DDBJ whole genome shotgun (WGS) entry which is preliminary data.</text>
</comment>
<sequence length="48" mass="5390">MHVIHTARAEDDTVLEVSESIWPADRGTIIDEYLIDQEANVPDVPSQI</sequence>
<keyword evidence="2" id="KW-1185">Reference proteome</keyword>
<dbReference type="Proteomes" id="UP000646523">
    <property type="component" value="Unassembled WGS sequence"/>
</dbReference>
<dbReference type="AlphaFoldDB" id="A0A917Z9G0"/>
<name>A0A917Z9G0_9ACTN</name>
<proteinExistence type="predicted"/>
<dbReference type="EMBL" id="BMNH01000026">
    <property type="protein sequence ID" value="GGO78625.1"/>
    <property type="molecule type" value="Genomic_DNA"/>
</dbReference>
<organism evidence="1 2">
    <name type="scientific">Nonomuraea cavernae</name>
    <dbReference type="NCBI Taxonomy" id="2045107"/>
    <lineage>
        <taxon>Bacteria</taxon>
        <taxon>Bacillati</taxon>
        <taxon>Actinomycetota</taxon>
        <taxon>Actinomycetes</taxon>
        <taxon>Streptosporangiales</taxon>
        <taxon>Streptosporangiaceae</taxon>
        <taxon>Nonomuraea</taxon>
    </lineage>
</organism>
<evidence type="ECO:0000313" key="2">
    <source>
        <dbReference type="Proteomes" id="UP000646523"/>
    </source>
</evidence>
<accession>A0A917Z9G0</accession>
<reference evidence="1" key="1">
    <citation type="journal article" date="2014" name="Int. J. Syst. Evol. Microbiol.">
        <title>Complete genome sequence of Corynebacterium casei LMG S-19264T (=DSM 44701T), isolated from a smear-ripened cheese.</title>
        <authorList>
            <consortium name="US DOE Joint Genome Institute (JGI-PGF)"/>
            <person name="Walter F."/>
            <person name="Albersmeier A."/>
            <person name="Kalinowski J."/>
            <person name="Ruckert C."/>
        </authorList>
    </citation>
    <scope>NUCLEOTIDE SEQUENCE</scope>
    <source>
        <strain evidence="1">CGMCC 4.7368</strain>
    </source>
</reference>
<reference evidence="1" key="2">
    <citation type="submission" date="2020-09" db="EMBL/GenBank/DDBJ databases">
        <authorList>
            <person name="Sun Q."/>
            <person name="Zhou Y."/>
        </authorList>
    </citation>
    <scope>NUCLEOTIDE SEQUENCE</scope>
    <source>
        <strain evidence="1">CGMCC 4.7368</strain>
    </source>
</reference>
<evidence type="ECO:0000313" key="1">
    <source>
        <dbReference type="EMBL" id="GGO78625.1"/>
    </source>
</evidence>
<gene>
    <name evidence="1" type="ORF">GCM10012289_61010</name>
</gene>
<dbReference type="RefSeq" id="WP_225264123.1">
    <property type="nucleotide sequence ID" value="NZ_JAIWLU010000028.1"/>
</dbReference>
<protein>
    <submittedName>
        <fullName evidence="1">Uncharacterized protein</fullName>
    </submittedName>
</protein>